<protein>
    <submittedName>
        <fullName evidence="4">27.7 kDa protein</fullName>
    </submittedName>
    <submittedName>
        <fullName evidence="3">DUF334 domain-containing protein</fullName>
    </submittedName>
</protein>
<organism evidence="3 6">
    <name type="scientific">Enterococcus faecium</name>
    <name type="common">Streptococcus faecium</name>
    <dbReference type="NCBI Taxonomy" id="1352"/>
    <lineage>
        <taxon>Bacteria</taxon>
        <taxon>Bacillati</taxon>
        <taxon>Bacillota</taxon>
        <taxon>Bacilli</taxon>
        <taxon>Lactobacillales</taxon>
        <taxon>Enterococcaceae</taxon>
        <taxon>Enterococcus</taxon>
    </lineage>
</organism>
<dbReference type="AlphaFoldDB" id="A0A1Y3JE82"/>
<evidence type="ECO:0000313" key="6">
    <source>
        <dbReference type="Proteomes" id="UP000469871"/>
    </source>
</evidence>
<evidence type="ECO:0000256" key="1">
    <source>
        <dbReference type="SAM" id="Coils"/>
    </source>
</evidence>
<evidence type="ECO:0000256" key="2">
    <source>
        <dbReference type="SAM" id="Phobius"/>
    </source>
</evidence>
<keyword evidence="1" id="KW-0175">Coiled coil</keyword>
<dbReference type="EMBL" id="FKLM01000201">
    <property type="protein sequence ID" value="SAM54908.1"/>
    <property type="molecule type" value="Genomic_DNA"/>
</dbReference>
<name>A0A1Y3JE82_ENTFC</name>
<dbReference type="EMBL" id="WEFP01000003">
    <property type="protein sequence ID" value="KAB7572709.1"/>
    <property type="molecule type" value="Genomic_DNA"/>
</dbReference>
<dbReference type="RefSeq" id="WP_002303113.1">
    <property type="nucleotide sequence ID" value="NZ_BLAC01000002.1"/>
</dbReference>
<evidence type="ECO:0000313" key="5">
    <source>
        <dbReference type="Proteomes" id="UP000183509"/>
    </source>
</evidence>
<keyword evidence="2" id="KW-0812">Transmembrane</keyword>
<keyword evidence="2" id="KW-1133">Transmembrane helix</keyword>
<feature type="coiled-coil region" evidence="1">
    <location>
        <begin position="50"/>
        <end position="84"/>
    </location>
</feature>
<evidence type="ECO:0000313" key="3">
    <source>
        <dbReference type="EMBL" id="KAB7572709.1"/>
    </source>
</evidence>
<dbReference type="Proteomes" id="UP000469871">
    <property type="component" value="Unassembled WGS sequence"/>
</dbReference>
<reference evidence="3 6" key="2">
    <citation type="submission" date="2019-10" db="EMBL/GenBank/DDBJ databases">
        <title>Evolutionary dynamics of vancomycin-resistant Enterococcus faecium during gastrointestinal tract colonization and bloodstream infection in immunocompromised pediatric patients.</title>
        <authorList>
            <person name="Chilambi G.S."/>
            <person name="Nordstrom H.R."/>
            <person name="Evans D.R."/>
            <person name="Ferrolino J."/>
            <person name="Hayden R.T."/>
            <person name="Maron G.M."/>
            <person name="Vo A.N."/>
            <person name="Gilmore M.S."/>
            <person name="Wolf J."/>
            <person name="Rosch J.W."/>
            <person name="Van Tyne D."/>
        </authorList>
    </citation>
    <scope>NUCLEOTIDE SEQUENCE [LARGE SCALE GENOMIC DNA]</scope>
    <source>
        <strain evidence="3 6">VRECG27</strain>
    </source>
</reference>
<dbReference type="Proteomes" id="UP000183509">
    <property type="component" value="Unassembled WGS sequence"/>
</dbReference>
<proteinExistence type="predicted"/>
<sequence>MKRLEASTSNFNNKLDVFEEKTKHARLNFETTAKHYIKRLDEDNLKLDFQQAIQDELSDTKDEIREVTKQAREETKEYKEILESKIKDHNKVVDKSNTALKVMTKGVTNIFFVLIIFVLVMLVTGPIGHFFGIEHLYSFINGFIDDHESAWRYLMLILYAVPYVFFAIILWLIALFFRVFNDL</sequence>
<comment type="caution">
    <text evidence="3">The sequence shown here is derived from an EMBL/GenBank/DDBJ whole genome shotgun (WGS) entry which is preliminary data.</text>
</comment>
<gene>
    <name evidence="4" type="ORF">DTPHA_603248</name>
    <name evidence="3" type="ORF">GBM73_15120</name>
</gene>
<feature type="transmembrane region" description="Helical" evidence="2">
    <location>
        <begin position="153"/>
        <end position="177"/>
    </location>
</feature>
<feature type="transmembrane region" description="Helical" evidence="2">
    <location>
        <begin position="110"/>
        <end position="133"/>
    </location>
</feature>
<accession>A0A1Y3JE82</accession>
<keyword evidence="2" id="KW-0472">Membrane</keyword>
<reference evidence="4 5" key="1">
    <citation type="submission" date="2016-04" db="EMBL/GenBank/DDBJ databases">
        <authorList>
            <person name="Millard A."/>
        </authorList>
    </citation>
    <scope>NUCLEOTIDE SEQUENCE [LARGE SCALE GENOMIC DNA]</scope>
    <source>
        <strain evidence="4">Isolate 22</strain>
    </source>
</reference>
<evidence type="ECO:0000313" key="4">
    <source>
        <dbReference type="EMBL" id="SAM54908.1"/>
    </source>
</evidence>